<proteinExistence type="predicted"/>
<protein>
    <submittedName>
        <fullName evidence="1">Uncharacterized protein</fullName>
    </submittedName>
</protein>
<reference evidence="2" key="1">
    <citation type="journal article" date="2017" name="Nat. Ecol. Evol.">
        <title>Genome expansion and lineage-specific genetic innovations in the forest pathogenic fungi Armillaria.</title>
        <authorList>
            <person name="Sipos G."/>
            <person name="Prasanna A.N."/>
            <person name="Walter M.C."/>
            <person name="O'Connor E."/>
            <person name="Balint B."/>
            <person name="Krizsan K."/>
            <person name="Kiss B."/>
            <person name="Hess J."/>
            <person name="Varga T."/>
            <person name="Slot J."/>
            <person name="Riley R."/>
            <person name="Boka B."/>
            <person name="Rigling D."/>
            <person name="Barry K."/>
            <person name="Lee J."/>
            <person name="Mihaltcheva S."/>
            <person name="LaButti K."/>
            <person name="Lipzen A."/>
            <person name="Waldron R."/>
            <person name="Moloney N.M."/>
            <person name="Sperisen C."/>
            <person name="Kredics L."/>
            <person name="Vagvoelgyi C."/>
            <person name="Patrignani A."/>
            <person name="Fitzpatrick D."/>
            <person name="Nagy I."/>
            <person name="Doyle S."/>
            <person name="Anderson J.B."/>
            <person name="Grigoriev I.V."/>
            <person name="Gueldener U."/>
            <person name="Muensterkoetter M."/>
            <person name="Nagy L.G."/>
        </authorList>
    </citation>
    <scope>NUCLEOTIDE SEQUENCE [LARGE SCALE GENOMIC DNA]</scope>
    <source>
        <strain evidence="2">C18/9</strain>
    </source>
</reference>
<name>A0A284SCE9_ARMOS</name>
<dbReference type="AlphaFoldDB" id="A0A284SCE9"/>
<organism evidence="1 2">
    <name type="scientific">Armillaria ostoyae</name>
    <name type="common">Armillaria root rot fungus</name>
    <dbReference type="NCBI Taxonomy" id="47428"/>
    <lineage>
        <taxon>Eukaryota</taxon>
        <taxon>Fungi</taxon>
        <taxon>Dikarya</taxon>
        <taxon>Basidiomycota</taxon>
        <taxon>Agaricomycotina</taxon>
        <taxon>Agaricomycetes</taxon>
        <taxon>Agaricomycetidae</taxon>
        <taxon>Agaricales</taxon>
        <taxon>Marasmiineae</taxon>
        <taxon>Physalacriaceae</taxon>
        <taxon>Armillaria</taxon>
    </lineage>
</organism>
<accession>A0A284SCE9</accession>
<evidence type="ECO:0000313" key="1">
    <source>
        <dbReference type="EMBL" id="SJL18682.1"/>
    </source>
</evidence>
<keyword evidence="2" id="KW-1185">Reference proteome</keyword>
<dbReference type="EMBL" id="FUEG01000066">
    <property type="protein sequence ID" value="SJL18682.1"/>
    <property type="molecule type" value="Genomic_DNA"/>
</dbReference>
<gene>
    <name evidence="1" type="ORF">ARMOST_22281</name>
</gene>
<evidence type="ECO:0000313" key="2">
    <source>
        <dbReference type="Proteomes" id="UP000219338"/>
    </source>
</evidence>
<sequence length="77" mass="8292">MISNAAFPASITINFLHAVILSSSEPSFSYVRATFCHSRGVLQAGVLDNGRRDIYGRSYLSCRRIADSSGTPASPVQ</sequence>
<dbReference type="Proteomes" id="UP000219338">
    <property type="component" value="Unassembled WGS sequence"/>
</dbReference>